<name>A0A645G779_9ZZZZ</name>
<comment type="caution">
    <text evidence="1">The sequence shown here is derived from an EMBL/GenBank/DDBJ whole genome shotgun (WGS) entry which is preliminary data.</text>
</comment>
<reference evidence="1" key="1">
    <citation type="submission" date="2019-08" db="EMBL/GenBank/DDBJ databases">
        <authorList>
            <person name="Kucharzyk K."/>
            <person name="Murdoch R.W."/>
            <person name="Higgins S."/>
            <person name="Loffler F."/>
        </authorList>
    </citation>
    <scope>NUCLEOTIDE SEQUENCE</scope>
</reference>
<accession>A0A645G779</accession>
<evidence type="ECO:0000313" key="1">
    <source>
        <dbReference type="EMBL" id="MPN21649.1"/>
    </source>
</evidence>
<organism evidence="1">
    <name type="scientific">bioreactor metagenome</name>
    <dbReference type="NCBI Taxonomy" id="1076179"/>
    <lineage>
        <taxon>unclassified sequences</taxon>
        <taxon>metagenomes</taxon>
        <taxon>ecological metagenomes</taxon>
    </lineage>
</organism>
<gene>
    <name evidence="1" type="ORF">SDC9_169029</name>
</gene>
<sequence>MTAYAGEKGVLFGYEQMYTPTQGLWTINLGEEYLKTIYARAGQPMYLTIDTAHQFAQRLFLKPLPGELKTMIEARNTCGKRLPDAVEKAVLRGEKLSTVLDLMEGYGYWFAQSRDSDVYEWLGELGCYSPIIHLQQTDGTFSAHRPFTKVNNKNGIVAPREVLRAIKKSYDKQGGEGLPPKAADIYMAFELFFGVSVSAGQILEDMKESVQYWRKTIPEDGLPLDQLV</sequence>
<dbReference type="Gene3D" id="3.20.20.150">
    <property type="entry name" value="Divalent-metal-dependent TIM barrel enzymes"/>
    <property type="match status" value="2"/>
</dbReference>
<protein>
    <submittedName>
        <fullName evidence="1">Uncharacterized protein</fullName>
    </submittedName>
</protein>
<dbReference type="EMBL" id="VSSQ01069666">
    <property type="protein sequence ID" value="MPN21649.1"/>
    <property type="molecule type" value="Genomic_DNA"/>
</dbReference>
<dbReference type="AlphaFoldDB" id="A0A645G779"/>
<proteinExistence type="predicted"/>